<keyword evidence="2" id="KW-0489">Methyltransferase</keyword>
<comment type="caution">
    <text evidence="2">The sequence shown here is derived from an EMBL/GenBank/DDBJ whole genome shotgun (WGS) entry which is preliminary data.</text>
</comment>
<proteinExistence type="predicted"/>
<evidence type="ECO:0000256" key="1">
    <source>
        <dbReference type="SAM" id="MobiDB-lite"/>
    </source>
</evidence>
<keyword evidence="2" id="KW-0808">Transferase</keyword>
<dbReference type="GO" id="GO:0008168">
    <property type="term" value="F:methyltransferase activity"/>
    <property type="evidence" value="ECO:0007669"/>
    <property type="project" value="UniProtKB-KW"/>
</dbReference>
<gene>
    <name evidence="2" type="ORF">Tco_0924641</name>
</gene>
<dbReference type="EMBL" id="BQNB010014944">
    <property type="protein sequence ID" value="GJT34222.1"/>
    <property type="molecule type" value="Genomic_DNA"/>
</dbReference>
<dbReference type="GO" id="GO:0032259">
    <property type="term" value="P:methylation"/>
    <property type="evidence" value="ECO:0007669"/>
    <property type="project" value="UniProtKB-KW"/>
</dbReference>
<evidence type="ECO:0000313" key="2">
    <source>
        <dbReference type="EMBL" id="GJT34222.1"/>
    </source>
</evidence>
<name>A0ABQ5D5V4_9ASTR</name>
<evidence type="ECO:0000313" key="3">
    <source>
        <dbReference type="Proteomes" id="UP001151760"/>
    </source>
</evidence>
<sequence length="193" mass="21578">MLANQPPPVPDVMEPPLPPLPPQLLSMWSNDIPPPLAHETFCEHCQQTHYGNTILRRECNSEVLLAVRTLWFESKLKAVVNSFGGDAQVVLLGAGNGYSRKGQKESQKRQNRARNGKDKVKSKPKTVKVKKSTEKSTPIKSKKNQKSKIQLQGLKLSNHQTQITRTHSANTLIWLRGCFCLVLKVVSHQGLTV</sequence>
<keyword evidence="3" id="KW-1185">Reference proteome</keyword>
<organism evidence="2 3">
    <name type="scientific">Tanacetum coccineum</name>
    <dbReference type="NCBI Taxonomy" id="301880"/>
    <lineage>
        <taxon>Eukaryota</taxon>
        <taxon>Viridiplantae</taxon>
        <taxon>Streptophyta</taxon>
        <taxon>Embryophyta</taxon>
        <taxon>Tracheophyta</taxon>
        <taxon>Spermatophyta</taxon>
        <taxon>Magnoliopsida</taxon>
        <taxon>eudicotyledons</taxon>
        <taxon>Gunneridae</taxon>
        <taxon>Pentapetalae</taxon>
        <taxon>asterids</taxon>
        <taxon>campanulids</taxon>
        <taxon>Asterales</taxon>
        <taxon>Asteraceae</taxon>
        <taxon>Asteroideae</taxon>
        <taxon>Anthemideae</taxon>
        <taxon>Anthemidinae</taxon>
        <taxon>Tanacetum</taxon>
    </lineage>
</organism>
<accession>A0ABQ5D5V4</accession>
<feature type="region of interest" description="Disordered" evidence="1">
    <location>
        <begin position="98"/>
        <end position="150"/>
    </location>
</feature>
<protein>
    <submittedName>
        <fullName evidence="2">Leucine carboxyl methyltransferase</fullName>
    </submittedName>
</protein>
<reference evidence="2" key="1">
    <citation type="journal article" date="2022" name="Int. J. Mol. Sci.">
        <title>Draft Genome of Tanacetum Coccineum: Genomic Comparison of Closely Related Tanacetum-Family Plants.</title>
        <authorList>
            <person name="Yamashiro T."/>
            <person name="Shiraishi A."/>
            <person name="Nakayama K."/>
            <person name="Satake H."/>
        </authorList>
    </citation>
    <scope>NUCLEOTIDE SEQUENCE</scope>
</reference>
<reference evidence="2" key="2">
    <citation type="submission" date="2022-01" db="EMBL/GenBank/DDBJ databases">
        <authorList>
            <person name="Yamashiro T."/>
            <person name="Shiraishi A."/>
            <person name="Satake H."/>
            <person name="Nakayama K."/>
        </authorList>
    </citation>
    <scope>NUCLEOTIDE SEQUENCE</scope>
</reference>
<dbReference type="Proteomes" id="UP001151760">
    <property type="component" value="Unassembled WGS sequence"/>
</dbReference>